<reference evidence="1 2" key="1">
    <citation type="submission" date="2017-03" db="EMBL/GenBank/DDBJ databases">
        <title>Paenibacillus larvae genome sequencing.</title>
        <authorList>
            <person name="Dingman D.W."/>
        </authorList>
    </citation>
    <scope>NUCLEOTIDE SEQUENCE [LARGE SCALE GENOMIC DNA]</scope>
    <source>
        <strain evidence="1 2">SAG 10367</strain>
    </source>
</reference>
<dbReference type="InterPro" id="IPR009665">
    <property type="entry name" value="YyaC"/>
</dbReference>
<organism evidence="1 2">
    <name type="scientific">Paenibacillus larvae subsp. pulvifaciens</name>
    <dbReference type="NCBI Taxonomy" id="1477"/>
    <lineage>
        <taxon>Bacteria</taxon>
        <taxon>Bacillati</taxon>
        <taxon>Bacillota</taxon>
        <taxon>Bacilli</taxon>
        <taxon>Bacillales</taxon>
        <taxon>Paenibacillaceae</taxon>
        <taxon>Paenibacillus</taxon>
    </lineage>
</organism>
<keyword evidence="1" id="KW-0378">Hydrolase</keyword>
<dbReference type="Pfam" id="PF06866">
    <property type="entry name" value="DUF1256"/>
    <property type="match status" value="1"/>
</dbReference>
<evidence type="ECO:0000313" key="1">
    <source>
        <dbReference type="EMBL" id="ARF67702.1"/>
    </source>
</evidence>
<dbReference type="NCBIfam" id="TIGR02841">
    <property type="entry name" value="spore_YyaC"/>
    <property type="match status" value="1"/>
</dbReference>
<keyword evidence="1" id="KW-0645">Protease</keyword>
<dbReference type="GO" id="GO:0006508">
    <property type="term" value="P:proteolysis"/>
    <property type="evidence" value="ECO:0007669"/>
    <property type="project" value="UniProtKB-KW"/>
</dbReference>
<gene>
    <name evidence="1" type="ORF">B7C51_07485</name>
</gene>
<dbReference type="InterPro" id="IPR023430">
    <property type="entry name" value="Pept_HybD-like_dom_sf"/>
</dbReference>
<evidence type="ECO:0000313" key="2">
    <source>
        <dbReference type="Proteomes" id="UP000192727"/>
    </source>
</evidence>
<accession>A0A1V0URV2</accession>
<dbReference type="EMBL" id="CP020557">
    <property type="protein sequence ID" value="ARF67702.1"/>
    <property type="molecule type" value="Genomic_DNA"/>
</dbReference>
<name>A0A1V0URV2_9BACL</name>
<dbReference type="Proteomes" id="UP000192727">
    <property type="component" value="Chromosome"/>
</dbReference>
<dbReference type="AlphaFoldDB" id="A0A1V0URV2"/>
<dbReference type="SUPFAM" id="SSF53163">
    <property type="entry name" value="HybD-like"/>
    <property type="match status" value="1"/>
</dbReference>
<dbReference type="RefSeq" id="WP_083039432.1">
    <property type="nucleotide sequence ID" value="NZ_CP020557.1"/>
</dbReference>
<proteinExistence type="predicted"/>
<sequence length="181" mass="19528">MQAEHPVSSKEYWKKVKGEELASHLSEIVPSFGDNLPVFVCIGTDRSTGDALGPLVGTYLEEHGYPFVIGTLAYPCDASNIHHRLNEVPYPSKVIAIDACLGRTASVGLYQVSNQPLFPGKSLGKDLPCVGDFTIAAIVNSEGPRQYAVLQTTSLHKVMLMAKEITTAILQSFPLPSLAES</sequence>
<dbReference type="GO" id="GO:0008233">
    <property type="term" value="F:peptidase activity"/>
    <property type="evidence" value="ECO:0007669"/>
    <property type="project" value="UniProtKB-KW"/>
</dbReference>
<protein>
    <submittedName>
        <fullName evidence="1">Spore protease YyaC</fullName>
    </submittedName>
</protein>